<gene>
    <name evidence="11" type="ORF">ATO8_04256</name>
</gene>
<keyword evidence="12" id="KW-1185">Reference proteome</keyword>
<dbReference type="AlphaFoldDB" id="W4HQ00"/>
<dbReference type="EMBL" id="AQQW01000002">
    <property type="protein sequence ID" value="ETW14075.1"/>
    <property type="molecule type" value="Genomic_DNA"/>
</dbReference>
<dbReference type="PANTHER" id="PTHR35011:SF2">
    <property type="entry name" value="2,3-DIKETO-L-GULONATE TRAP TRANSPORTER SMALL PERMEASE PROTEIN YIAM"/>
    <property type="match status" value="1"/>
</dbReference>
<comment type="caution">
    <text evidence="11">The sequence shown here is derived from an EMBL/GenBank/DDBJ whole genome shotgun (WGS) entry which is preliminary data.</text>
</comment>
<sequence>MSYLFRGVSVAAGLLVLLLVGVTAASVVARYVFAAPFQWTEEFSGLVMIWIVFLGAIGCEVRNEHLTIDVVTSILPGSTQRWIAIAVGLVSLGLLVAMAWLGWDLAQSAVTKRTRLLGISWFWIDLAVVVGALGIGLVLARRLALAITGRLRIEDDPDADLALVATTSDRKGPTA</sequence>
<dbReference type="InterPro" id="IPR007387">
    <property type="entry name" value="TRAP_DctQ"/>
</dbReference>
<feature type="domain" description="Tripartite ATP-independent periplasmic transporters DctQ component" evidence="10">
    <location>
        <begin position="19"/>
        <end position="147"/>
    </location>
</feature>
<keyword evidence="4 9" id="KW-0997">Cell inner membrane</keyword>
<evidence type="ECO:0000256" key="9">
    <source>
        <dbReference type="RuleBase" id="RU369079"/>
    </source>
</evidence>
<evidence type="ECO:0000259" key="10">
    <source>
        <dbReference type="Pfam" id="PF04290"/>
    </source>
</evidence>
<keyword evidence="2 9" id="KW-0813">Transport</keyword>
<evidence type="ECO:0000256" key="7">
    <source>
        <dbReference type="ARBA" id="ARBA00023136"/>
    </source>
</evidence>
<dbReference type="InterPro" id="IPR055348">
    <property type="entry name" value="DctQ"/>
</dbReference>
<dbReference type="Pfam" id="PF04290">
    <property type="entry name" value="DctQ"/>
    <property type="match status" value="1"/>
</dbReference>
<keyword evidence="5 9" id="KW-0812">Transmembrane</keyword>
<comment type="caution">
    <text evidence="9">Lacks conserved residue(s) required for the propagation of feature annotation.</text>
</comment>
<keyword evidence="6 9" id="KW-1133">Transmembrane helix</keyword>
<dbReference type="GO" id="GO:0005886">
    <property type="term" value="C:plasma membrane"/>
    <property type="evidence" value="ECO:0007669"/>
    <property type="project" value="UniProtKB-SubCell"/>
</dbReference>
<keyword evidence="3" id="KW-1003">Cell membrane</keyword>
<evidence type="ECO:0000256" key="2">
    <source>
        <dbReference type="ARBA" id="ARBA00022448"/>
    </source>
</evidence>
<evidence type="ECO:0000313" key="12">
    <source>
        <dbReference type="Proteomes" id="UP000019063"/>
    </source>
</evidence>
<dbReference type="STRING" id="1379903.ATO8_04256"/>
<keyword evidence="7 9" id="KW-0472">Membrane</keyword>
<dbReference type="eggNOG" id="COG3090">
    <property type="taxonomic scope" value="Bacteria"/>
</dbReference>
<dbReference type="GO" id="GO:0022857">
    <property type="term" value="F:transmembrane transporter activity"/>
    <property type="evidence" value="ECO:0007669"/>
    <property type="project" value="UniProtKB-UniRule"/>
</dbReference>
<dbReference type="GO" id="GO:0015740">
    <property type="term" value="P:C4-dicarboxylate transport"/>
    <property type="evidence" value="ECO:0007669"/>
    <property type="project" value="TreeGrafter"/>
</dbReference>
<organism evidence="11 12">
    <name type="scientific">Roseivivax marinus</name>
    <dbReference type="NCBI Taxonomy" id="1379903"/>
    <lineage>
        <taxon>Bacteria</taxon>
        <taxon>Pseudomonadati</taxon>
        <taxon>Pseudomonadota</taxon>
        <taxon>Alphaproteobacteria</taxon>
        <taxon>Rhodobacterales</taxon>
        <taxon>Roseobacteraceae</taxon>
        <taxon>Roseivivax</taxon>
    </lineage>
</organism>
<comment type="similarity">
    <text evidence="8 9">Belongs to the TRAP transporter small permease family.</text>
</comment>
<evidence type="ECO:0000313" key="11">
    <source>
        <dbReference type="EMBL" id="ETW14075.1"/>
    </source>
</evidence>
<feature type="transmembrane region" description="Helical" evidence="9">
    <location>
        <begin position="82"/>
        <end position="101"/>
    </location>
</feature>
<feature type="transmembrane region" description="Helical" evidence="9">
    <location>
        <begin position="43"/>
        <end position="61"/>
    </location>
</feature>
<evidence type="ECO:0000256" key="3">
    <source>
        <dbReference type="ARBA" id="ARBA00022475"/>
    </source>
</evidence>
<protein>
    <recommendedName>
        <fullName evidence="9">TRAP transporter small permease protein</fullName>
    </recommendedName>
</protein>
<evidence type="ECO:0000256" key="6">
    <source>
        <dbReference type="ARBA" id="ARBA00022989"/>
    </source>
</evidence>
<feature type="transmembrane region" description="Helical" evidence="9">
    <location>
        <begin position="121"/>
        <end position="140"/>
    </location>
</feature>
<dbReference type="Proteomes" id="UP000019063">
    <property type="component" value="Unassembled WGS sequence"/>
</dbReference>
<name>W4HQ00_9RHOB</name>
<reference evidence="11 12" key="1">
    <citation type="journal article" date="2014" name="Antonie Van Leeuwenhoek">
        <title>Roseivivax atlanticus sp. nov., isolated from surface seawater of the Atlantic Ocean.</title>
        <authorList>
            <person name="Li G."/>
            <person name="Lai Q."/>
            <person name="Liu X."/>
            <person name="Sun F."/>
            <person name="Shao Z."/>
        </authorList>
    </citation>
    <scope>NUCLEOTIDE SEQUENCE [LARGE SCALE GENOMIC DNA]</scope>
    <source>
        <strain evidence="11 12">22II-s10s</strain>
    </source>
</reference>
<proteinExistence type="inferred from homology"/>
<comment type="subcellular location">
    <subcellularLocation>
        <location evidence="1 9">Cell inner membrane</location>
        <topology evidence="1 9">Multi-pass membrane protein</topology>
    </subcellularLocation>
</comment>
<evidence type="ECO:0000256" key="8">
    <source>
        <dbReference type="ARBA" id="ARBA00038436"/>
    </source>
</evidence>
<accession>W4HQ00</accession>
<dbReference type="PANTHER" id="PTHR35011">
    <property type="entry name" value="2,3-DIKETO-L-GULONATE TRAP TRANSPORTER SMALL PERMEASE PROTEIN YIAM"/>
    <property type="match status" value="1"/>
</dbReference>
<evidence type="ECO:0000256" key="1">
    <source>
        <dbReference type="ARBA" id="ARBA00004429"/>
    </source>
</evidence>
<dbReference type="RefSeq" id="WP_051487378.1">
    <property type="nucleotide sequence ID" value="NZ_AQQW01000002.1"/>
</dbReference>
<evidence type="ECO:0000256" key="5">
    <source>
        <dbReference type="ARBA" id="ARBA00022692"/>
    </source>
</evidence>
<evidence type="ECO:0000256" key="4">
    <source>
        <dbReference type="ARBA" id="ARBA00022519"/>
    </source>
</evidence>
<comment type="subunit">
    <text evidence="9">The complex comprises the extracytoplasmic solute receptor protein and the two transmembrane proteins.</text>
</comment>
<comment type="function">
    <text evidence="9">Part of the tripartite ATP-independent periplasmic (TRAP) transport system.</text>
</comment>